<accession>A0ACC2ARF1</accession>
<sequence length="1196" mass="133520">MGYYPTYCALLWREFRGLRALPEGKAIHAYLLIRGSGRGARGCEAHKFHTVSVLSKAKDAEAKTLELPRRSYGSIAQREVVSWNPKEGTTYAHHKRLPVEPFPGQMRQDYSKLDMPTLLSRIRACCRSETLEEGMRIHRGIAYSELERDVDVGTALIEMYGKCGSLENAQMVLDKTSDRNAESWTAMIRGLIQNGREGAAFEAFSQMQWEGVTPSKNTLLVVLNACTDPASLAQGKLIHALMVQNGLDSDVQVGSALIQMYGRCRSLDAAQEIFERLAEKDVEAWNAIIAAYGDNGQQKKAMQLFNEMQQQGIVPNNSTMVSILQAFASPCALAEGKQIHALTVDKGLSLDAEVINALMGMYIRCECVDEAQVLFEKMSRKELSSWNLLLGAFAHQGNGQKALEMFARMQREGIKGNKHTFVHMFNACANPMFLVDSKRIHTSIFGSELERDVLVNSALISMYGKCSNLDEARRIFDKLSARDVIAWNAMISAYTNQGDRKKAFHLYDSMQKEGIKPNKDTFLYLLDTVVNMSHLAKGKMIHSHIIQNEYQSDPSVNNALISMYGKCEDLQSALQVFDTMPEQNVATWNAMISTCAQTGETSMAFELFRQMPDEGMQYDKLTFVSILGACISAAELVEGRNIHTLVREKGLELDVVVGTALTSMYGGCGSQEEARKIFEKLPQRDVAAWNAIIATYAREGNQKVALELFDEMQQEDLKPDRFTFVNLLSACTTATSLEDGKFIQACAFDKGTESDVIVGNALMDMYGRCGTPADARQMFDKMSQRDSNTWNTMMEIYSQHGLNKEALLLFKQMQLEGGRPNRTTLLRVFDVCAKLQVLSDAKLISTRLGDYEVDLDVEVGNVMVNMFVKCGSLQEAKETFDKMLNRDVATWGTLIAAYAQQGRGNIALQLFAQMQQEGKKPNESTLASVLSACSHVGPLEEGCDYFNSTSVDEGMQQSVQQYGSMVNLLGQKGRLDEAEDLIAKTPYKDDKAMWMALLGACRVHGDVDRGKRAAEQLLQLDPQNSAPYIMLSNIYAAAGKWDAKARVRKVMADKGIRKQPGISSVEVRSKMQEFVVRDRSHPQSREIYAELDRLTAEIKKAGYVPDTKQVLHNVESEEEKEFLLNTHSERLAICYGLISTPPGSPLRIIKNLRVCPDCHIATKFICKVTGRDIIVRDGKRFHHFAKDGSCSCGDYW</sequence>
<dbReference type="EMBL" id="CM055111">
    <property type="protein sequence ID" value="KAJ7520092.1"/>
    <property type="molecule type" value="Genomic_DNA"/>
</dbReference>
<name>A0ACC2ARF1_DIPCM</name>
<comment type="caution">
    <text evidence="1">The sequence shown here is derived from an EMBL/GenBank/DDBJ whole genome shotgun (WGS) entry which is preliminary data.</text>
</comment>
<dbReference type="Proteomes" id="UP001162992">
    <property type="component" value="Chromosome 20"/>
</dbReference>
<reference evidence="2" key="1">
    <citation type="journal article" date="2024" name="Proc. Natl. Acad. Sci. U.S.A.">
        <title>Extraordinary preservation of gene collinearity over three hundred million years revealed in homosporous lycophytes.</title>
        <authorList>
            <person name="Li C."/>
            <person name="Wickell D."/>
            <person name="Kuo L.Y."/>
            <person name="Chen X."/>
            <person name="Nie B."/>
            <person name="Liao X."/>
            <person name="Peng D."/>
            <person name="Ji J."/>
            <person name="Jenkins J."/>
            <person name="Williams M."/>
            <person name="Shu S."/>
            <person name="Plott C."/>
            <person name="Barry K."/>
            <person name="Rajasekar S."/>
            <person name="Grimwood J."/>
            <person name="Han X."/>
            <person name="Sun S."/>
            <person name="Hou Z."/>
            <person name="He W."/>
            <person name="Dai G."/>
            <person name="Sun C."/>
            <person name="Schmutz J."/>
            <person name="Leebens-Mack J.H."/>
            <person name="Li F.W."/>
            <person name="Wang L."/>
        </authorList>
    </citation>
    <scope>NUCLEOTIDE SEQUENCE [LARGE SCALE GENOMIC DNA]</scope>
    <source>
        <strain evidence="2">cv. PW_Plant_1</strain>
    </source>
</reference>
<keyword evidence="2" id="KW-1185">Reference proteome</keyword>
<evidence type="ECO:0000313" key="2">
    <source>
        <dbReference type="Proteomes" id="UP001162992"/>
    </source>
</evidence>
<organism evidence="1 2">
    <name type="scientific">Diphasiastrum complanatum</name>
    <name type="common">Issler's clubmoss</name>
    <name type="synonym">Lycopodium complanatum</name>
    <dbReference type="NCBI Taxonomy" id="34168"/>
    <lineage>
        <taxon>Eukaryota</taxon>
        <taxon>Viridiplantae</taxon>
        <taxon>Streptophyta</taxon>
        <taxon>Embryophyta</taxon>
        <taxon>Tracheophyta</taxon>
        <taxon>Lycopodiopsida</taxon>
        <taxon>Lycopodiales</taxon>
        <taxon>Lycopodiaceae</taxon>
        <taxon>Lycopodioideae</taxon>
        <taxon>Diphasiastrum</taxon>
    </lineage>
</organism>
<evidence type="ECO:0000313" key="1">
    <source>
        <dbReference type="EMBL" id="KAJ7520092.1"/>
    </source>
</evidence>
<proteinExistence type="predicted"/>
<gene>
    <name evidence="1" type="ORF">O6H91_20G066000</name>
</gene>
<protein>
    <submittedName>
        <fullName evidence="1">Uncharacterized protein</fullName>
    </submittedName>
</protein>